<organism evidence="8 9">
    <name type="scientific">Planoprotostelium fungivorum</name>
    <dbReference type="NCBI Taxonomy" id="1890364"/>
    <lineage>
        <taxon>Eukaryota</taxon>
        <taxon>Amoebozoa</taxon>
        <taxon>Evosea</taxon>
        <taxon>Variosea</taxon>
        <taxon>Cavosteliida</taxon>
        <taxon>Cavosteliaceae</taxon>
        <taxon>Planoprotostelium</taxon>
    </lineage>
</organism>
<dbReference type="PANTHER" id="PTHR23176:SF129">
    <property type="entry name" value="RHO GTPASE ACTIVATING PROTEIN AT 16F, ISOFORM E-RELATED"/>
    <property type="match status" value="1"/>
</dbReference>
<evidence type="ECO:0000256" key="5">
    <source>
        <dbReference type="SAM" id="Coils"/>
    </source>
</evidence>
<dbReference type="Pfam" id="PF00620">
    <property type="entry name" value="RhoGAP"/>
    <property type="match status" value="1"/>
</dbReference>
<evidence type="ECO:0000256" key="6">
    <source>
        <dbReference type="SAM" id="MobiDB-lite"/>
    </source>
</evidence>
<evidence type="ECO:0000256" key="1">
    <source>
        <dbReference type="ARBA" id="ARBA00004496"/>
    </source>
</evidence>
<comment type="function">
    <text evidence="4">Rho GTPase-activating protein involved in the signal transduction pathway.</text>
</comment>
<feature type="domain" description="Rho-GAP" evidence="7">
    <location>
        <begin position="76"/>
        <end position="265"/>
    </location>
</feature>
<protein>
    <submittedName>
        <fullName evidence="8">RhoGAP domain-containing protein</fullName>
    </submittedName>
</protein>
<dbReference type="OrthoDB" id="19923at2759"/>
<feature type="region of interest" description="Disordered" evidence="6">
    <location>
        <begin position="1"/>
        <end position="84"/>
    </location>
</feature>
<dbReference type="SMART" id="SM00324">
    <property type="entry name" value="RhoGAP"/>
    <property type="match status" value="1"/>
</dbReference>
<comment type="caution">
    <text evidence="8">The sequence shown here is derived from an EMBL/GenBank/DDBJ whole genome shotgun (WGS) entry which is preliminary data.</text>
</comment>
<feature type="compositionally biased region" description="Polar residues" evidence="6">
    <location>
        <begin position="348"/>
        <end position="363"/>
    </location>
</feature>
<keyword evidence="2" id="KW-0343">GTPase activation</keyword>
<evidence type="ECO:0000313" key="9">
    <source>
        <dbReference type="Proteomes" id="UP000241769"/>
    </source>
</evidence>
<keyword evidence="9" id="KW-1185">Reference proteome</keyword>
<dbReference type="PROSITE" id="PS50238">
    <property type="entry name" value="RHOGAP"/>
    <property type="match status" value="1"/>
</dbReference>
<dbReference type="AlphaFoldDB" id="A0A2P6MST3"/>
<dbReference type="InParanoid" id="A0A2P6MST3"/>
<dbReference type="Proteomes" id="UP000241769">
    <property type="component" value="Unassembled WGS sequence"/>
</dbReference>
<accession>A0A2P6MST3</accession>
<dbReference type="EMBL" id="MDYQ01000441">
    <property type="protein sequence ID" value="PRP74760.1"/>
    <property type="molecule type" value="Genomic_DNA"/>
</dbReference>
<comment type="subcellular location">
    <subcellularLocation>
        <location evidence="1">Cytoplasm</location>
    </subcellularLocation>
</comment>
<dbReference type="GO" id="GO:0007165">
    <property type="term" value="P:signal transduction"/>
    <property type="evidence" value="ECO:0007669"/>
    <property type="project" value="InterPro"/>
</dbReference>
<dbReference type="GO" id="GO:0005737">
    <property type="term" value="C:cytoplasm"/>
    <property type="evidence" value="ECO:0007669"/>
    <property type="project" value="UniProtKB-SubCell"/>
</dbReference>
<sequence>MLKKKSQRINISEDVPPPIVGGQLSEKARRMLMGSNEEEQKTLKKMEKAAKKQEEALQEQERQAEKKREKEDRKSRGSDDRRSRSSKISSEVIVYCLRYLENYGFDTEGILRVSGSSVEVKALKRMLDNGKMNVLEDETADIHVVSGVLKQTLKEMEEPLLTNRHYTEFIGVGDLEDPKERIDKILSLVVDIPPTNRGLLSVLLHTMKKICDNCEVNKMTSTNVATVLAPSILRMENLPINQVLCDSSASIRTVETMIEECLTINDVLGKLPDSVSCTPPTPRTMRKNSASQSRAFIDPRLSPREGPSTYEQLKSTQEKIAKLENEITELRKYEMTLRHQLITETTNSMQQNRKSMPNITHKPSSSRDGRLTLESRVNSAFDSPRNIPGLELNGKTLVTMSVSADNLHQRSLSTEELSMIDPQVKGMYQSLIIDVKKGLDLLSPSVDTQAAQTYETIQDRMSKSPLSSCLEDLASATSLPDNKGWVVRELLEDALAHSDLQEFYLVAELLSEVASNSGEDGLASLIRTWTPLLFNTEVTEAQKATSYLIRRGKSIVEVKST</sequence>
<dbReference type="InterPro" id="IPR008936">
    <property type="entry name" value="Rho_GTPase_activation_prot"/>
</dbReference>
<keyword evidence="3" id="KW-0963">Cytoplasm</keyword>
<evidence type="ECO:0000259" key="7">
    <source>
        <dbReference type="PROSITE" id="PS50238"/>
    </source>
</evidence>
<feature type="region of interest" description="Disordered" evidence="6">
    <location>
        <begin position="348"/>
        <end position="369"/>
    </location>
</feature>
<evidence type="ECO:0000256" key="2">
    <source>
        <dbReference type="ARBA" id="ARBA00022468"/>
    </source>
</evidence>
<name>A0A2P6MST3_9EUKA</name>
<dbReference type="CDD" id="cd00159">
    <property type="entry name" value="RhoGAP"/>
    <property type="match status" value="1"/>
</dbReference>
<evidence type="ECO:0000256" key="4">
    <source>
        <dbReference type="ARBA" id="ARBA00037092"/>
    </source>
</evidence>
<feature type="region of interest" description="Disordered" evidence="6">
    <location>
        <begin position="279"/>
        <end position="310"/>
    </location>
</feature>
<evidence type="ECO:0000313" key="8">
    <source>
        <dbReference type="EMBL" id="PRP74760.1"/>
    </source>
</evidence>
<gene>
    <name evidence="8" type="ORF">PROFUN_06621</name>
</gene>
<keyword evidence="5" id="KW-0175">Coiled coil</keyword>
<dbReference type="InterPro" id="IPR050729">
    <property type="entry name" value="Rho-GAP"/>
</dbReference>
<dbReference type="Gene3D" id="1.10.555.10">
    <property type="entry name" value="Rho GTPase activation protein"/>
    <property type="match status" value="1"/>
</dbReference>
<dbReference type="GO" id="GO:0005096">
    <property type="term" value="F:GTPase activator activity"/>
    <property type="evidence" value="ECO:0007669"/>
    <property type="project" value="UniProtKB-KW"/>
</dbReference>
<dbReference type="STRING" id="1890364.A0A2P6MST3"/>
<dbReference type="PANTHER" id="PTHR23176">
    <property type="entry name" value="RHO/RAC/CDC GTPASE-ACTIVATING PROTEIN"/>
    <property type="match status" value="1"/>
</dbReference>
<evidence type="ECO:0000256" key="3">
    <source>
        <dbReference type="ARBA" id="ARBA00022490"/>
    </source>
</evidence>
<reference evidence="8 9" key="1">
    <citation type="journal article" date="2018" name="Genome Biol. Evol.">
        <title>Multiple Roots of Fruiting Body Formation in Amoebozoa.</title>
        <authorList>
            <person name="Hillmann F."/>
            <person name="Forbes G."/>
            <person name="Novohradska S."/>
            <person name="Ferling I."/>
            <person name="Riege K."/>
            <person name="Groth M."/>
            <person name="Westermann M."/>
            <person name="Marz M."/>
            <person name="Spaller T."/>
            <person name="Winckler T."/>
            <person name="Schaap P."/>
            <person name="Glockner G."/>
        </authorList>
    </citation>
    <scope>NUCLEOTIDE SEQUENCE [LARGE SCALE GENOMIC DNA]</scope>
    <source>
        <strain evidence="8 9">Jena</strain>
    </source>
</reference>
<feature type="compositionally biased region" description="Basic and acidic residues" evidence="6">
    <location>
        <begin position="38"/>
        <end position="83"/>
    </location>
</feature>
<dbReference type="SUPFAM" id="SSF48350">
    <property type="entry name" value="GTPase activation domain, GAP"/>
    <property type="match status" value="1"/>
</dbReference>
<feature type="coiled-coil region" evidence="5">
    <location>
        <begin position="313"/>
        <end position="340"/>
    </location>
</feature>
<proteinExistence type="predicted"/>
<dbReference type="InterPro" id="IPR000198">
    <property type="entry name" value="RhoGAP_dom"/>
</dbReference>